<reference evidence="1" key="1">
    <citation type="submission" date="2021-06" db="EMBL/GenBank/DDBJ databases">
        <authorList>
            <person name="Kallberg Y."/>
            <person name="Tangrot J."/>
            <person name="Rosling A."/>
        </authorList>
    </citation>
    <scope>NUCLEOTIDE SEQUENCE</scope>
    <source>
        <strain evidence="1">UK204</strain>
    </source>
</reference>
<protein>
    <submittedName>
        <fullName evidence="1">12630_t:CDS:1</fullName>
    </submittedName>
</protein>
<gene>
    <name evidence="1" type="ORF">FCALED_LOCUS1870</name>
</gene>
<keyword evidence="2" id="KW-1185">Reference proteome</keyword>
<organism evidence="1 2">
    <name type="scientific">Funneliformis caledonium</name>
    <dbReference type="NCBI Taxonomy" id="1117310"/>
    <lineage>
        <taxon>Eukaryota</taxon>
        <taxon>Fungi</taxon>
        <taxon>Fungi incertae sedis</taxon>
        <taxon>Mucoromycota</taxon>
        <taxon>Glomeromycotina</taxon>
        <taxon>Glomeromycetes</taxon>
        <taxon>Glomerales</taxon>
        <taxon>Glomeraceae</taxon>
        <taxon>Funneliformis</taxon>
    </lineage>
</organism>
<sequence length="65" mass="7358">MDETSNVPALIYTSNVQYLSQGSCQVEINNIKINLCSEEQRHYRSSAAYTFFYVDSGTVETLTLN</sequence>
<dbReference type="AlphaFoldDB" id="A0A9N8VQY1"/>
<name>A0A9N8VQY1_9GLOM</name>
<evidence type="ECO:0000313" key="1">
    <source>
        <dbReference type="EMBL" id="CAG8463608.1"/>
    </source>
</evidence>
<dbReference type="Proteomes" id="UP000789570">
    <property type="component" value="Unassembled WGS sequence"/>
</dbReference>
<evidence type="ECO:0000313" key="2">
    <source>
        <dbReference type="Proteomes" id="UP000789570"/>
    </source>
</evidence>
<accession>A0A9N8VQY1</accession>
<comment type="caution">
    <text evidence="1">The sequence shown here is derived from an EMBL/GenBank/DDBJ whole genome shotgun (WGS) entry which is preliminary data.</text>
</comment>
<proteinExistence type="predicted"/>
<dbReference type="EMBL" id="CAJVPQ010000258">
    <property type="protein sequence ID" value="CAG8463608.1"/>
    <property type="molecule type" value="Genomic_DNA"/>
</dbReference>